<dbReference type="Proteomes" id="UP000242457">
    <property type="component" value="Unassembled WGS sequence"/>
</dbReference>
<accession>A0A2A3EGI3</accession>
<feature type="domain" description="Small ribosomal subunit protein uS10" evidence="8">
    <location>
        <begin position="106"/>
        <end position="204"/>
    </location>
</feature>
<keyword evidence="5" id="KW-0687">Ribonucleoprotein</keyword>
<dbReference type="GO" id="GO:0005763">
    <property type="term" value="C:mitochondrial small ribosomal subunit"/>
    <property type="evidence" value="ECO:0007669"/>
    <property type="project" value="InterPro"/>
</dbReference>
<evidence type="ECO:0000256" key="6">
    <source>
        <dbReference type="ARBA" id="ARBA00035261"/>
    </source>
</evidence>
<dbReference type="PANTHER" id="PTHR13334">
    <property type="entry name" value="MITOCHONDRIAL 28S RIBOSOMAL PROTEIN S10"/>
    <property type="match status" value="1"/>
</dbReference>
<sequence length="221" mass="25640">MFHSKAFPFLHNIINRNLYNIKSNYNKSFQYILYSTNIENSDKTSNITLTKDINEISQQSETSNENSQYQKIDISENTIEALPGSSNTSDDPNYSDEPDKLYKKLEIEMRGNDPAVLKSYGEFAVMAANYLDIIVGRHITLRKPIHERLTVLKSIHVHKKHRVQYETRTYYRYLDLFKLTGSTADTYLEYIERNLPEGVAMKITKVELQTLPEKIQQATSS</sequence>
<dbReference type="PANTHER" id="PTHR13334:SF4">
    <property type="entry name" value="SMALL RIBOSOMAL SUBUNIT PROTEIN US10M"/>
    <property type="match status" value="1"/>
</dbReference>
<proteinExistence type="inferred from homology"/>
<dbReference type="InterPro" id="IPR040055">
    <property type="entry name" value="Ribosomal_uS10m"/>
</dbReference>
<reference evidence="9 10" key="1">
    <citation type="submission" date="2014-07" db="EMBL/GenBank/DDBJ databases">
        <title>Genomic and transcriptomic analysis on Apis cerana provide comprehensive insights into honey bee biology.</title>
        <authorList>
            <person name="Diao Q."/>
            <person name="Sun L."/>
            <person name="Zheng H."/>
            <person name="Zheng H."/>
            <person name="Xu S."/>
            <person name="Wang S."/>
            <person name="Zeng Z."/>
            <person name="Hu F."/>
            <person name="Su S."/>
            <person name="Wu J."/>
        </authorList>
    </citation>
    <scope>NUCLEOTIDE SEQUENCE [LARGE SCALE GENOMIC DNA]</scope>
    <source>
        <tissue evidence="9">Pupae without intestine</tissue>
    </source>
</reference>
<dbReference type="OrthoDB" id="366214at2759"/>
<evidence type="ECO:0000256" key="3">
    <source>
        <dbReference type="ARBA" id="ARBA00022980"/>
    </source>
</evidence>
<evidence type="ECO:0000256" key="1">
    <source>
        <dbReference type="ARBA" id="ARBA00004173"/>
    </source>
</evidence>
<comment type="subcellular location">
    <subcellularLocation>
        <location evidence="1">Mitochondrion</location>
    </subcellularLocation>
</comment>
<dbReference type="STRING" id="94128.A0A2A3EGI3"/>
<dbReference type="Pfam" id="PF00338">
    <property type="entry name" value="Ribosomal_S10"/>
    <property type="match status" value="1"/>
</dbReference>
<keyword evidence="3 9" id="KW-0689">Ribosomal protein</keyword>
<evidence type="ECO:0000256" key="4">
    <source>
        <dbReference type="ARBA" id="ARBA00023128"/>
    </source>
</evidence>
<evidence type="ECO:0000256" key="2">
    <source>
        <dbReference type="ARBA" id="ARBA00007102"/>
    </source>
</evidence>
<evidence type="ECO:0000256" key="7">
    <source>
        <dbReference type="ARBA" id="ARBA00035544"/>
    </source>
</evidence>
<evidence type="ECO:0000313" key="10">
    <source>
        <dbReference type="Proteomes" id="UP000242457"/>
    </source>
</evidence>
<keyword evidence="4" id="KW-0496">Mitochondrion</keyword>
<comment type="similarity">
    <text evidence="2">Belongs to the universal ribosomal protein uS10 family.</text>
</comment>
<evidence type="ECO:0000313" key="9">
    <source>
        <dbReference type="EMBL" id="PBC30402.1"/>
    </source>
</evidence>
<protein>
    <recommendedName>
        <fullName evidence="6">Small ribosomal subunit protein uS10m</fullName>
    </recommendedName>
    <alternativeName>
        <fullName evidence="7">28S ribosomal protein S10, mitochondrial</fullName>
    </alternativeName>
</protein>
<evidence type="ECO:0000259" key="8">
    <source>
        <dbReference type="SMART" id="SM01403"/>
    </source>
</evidence>
<dbReference type="SUPFAM" id="SSF54999">
    <property type="entry name" value="Ribosomal protein S10"/>
    <property type="match status" value="1"/>
</dbReference>
<dbReference type="EMBL" id="KZ288262">
    <property type="protein sequence ID" value="PBC30402.1"/>
    <property type="molecule type" value="Genomic_DNA"/>
</dbReference>
<dbReference type="SMART" id="SM01403">
    <property type="entry name" value="Ribosomal_S10"/>
    <property type="match status" value="1"/>
</dbReference>
<dbReference type="AlphaFoldDB" id="A0A2A3EGI3"/>
<keyword evidence="10" id="KW-1185">Reference proteome</keyword>
<dbReference type="InterPro" id="IPR027486">
    <property type="entry name" value="Ribosomal_uS10_dom"/>
</dbReference>
<name>A0A2A3EGI3_APICC</name>
<gene>
    <name evidence="9" type="ORF">APICC_08700</name>
</gene>
<evidence type="ECO:0000256" key="5">
    <source>
        <dbReference type="ARBA" id="ARBA00023274"/>
    </source>
</evidence>
<dbReference type="Gene3D" id="3.30.70.600">
    <property type="entry name" value="Ribosomal protein S10 domain"/>
    <property type="match status" value="1"/>
</dbReference>
<organism evidence="9 10">
    <name type="scientific">Apis cerana cerana</name>
    <name type="common">Oriental honeybee</name>
    <dbReference type="NCBI Taxonomy" id="94128"/>
    <lineage>
        <taxon>Eukaryota</taxon>
        <taxon>Metazoa</taxon>
        <taxon>Ecdysozoa</taxon>
        <taxon>Arthropoda</taxon>
        <taxon>Hexapoda</taxon>
        <taxon>Insecta</taxon>
        <taxon>Pterygota</taxon>
        <taxon>Neoptera</taxon>
        <taxon>Endopterygota</taxon>
        <taxon>Hymenoptera</taxon>
        <taxon>Apocrita</taxon>
        <taxon>Aculeata</taxon>
        <taxon>Apoidea</taxon>
        <taxon>Anthophila</taxon>
        <taxon>Apidae</taxon>
        <taxon>Apis</taxon>
    </lineage>
</organism>
<dbReference type="InterPro" id="IPR036838">
    <property type="entry name" value="Ribosomal_uS10_dom_sf"/>
</dbReference>